<feature type="region of interest" description="Disordered" evidence="1">
    <location>
        <begin position="49"/>
        <end position="72"/>
    </location>
</feature>
<gene>
    <name evidence="2" type="ORF">DSM106972_092620</name>
</gene>
<comment type="caution">
    <text evidence="2">The sequence shown here is derived from an EMBL/GenBank/DDBJ whole genome shotgun (WGS) entry which is preliminary data.</text>
</comment>
<proteinExistence type="predicted"/>
<reference evidence="2" key="1">
    <citation type="submission" date="2018-12" db="EMBL/GenBank/DDBJ databases">
        <authorList>
            <person name="Will S."/>
            <person name="Neumann-Schaal M."/>
            <person name="Henke P."/>
        </authorList>
    </citation>
    <scope>NUCLEOTIDE SEQUENCE</scope>
    <source>
        <strain evidence="2">PCC 7102</strain>
    </source>
</reference>
<name>A0A433ULK8_9CYAN</name>
<protein>
    <recommendedName>
        <fullName evidence="4">Bromodomain-containing protein</fullName>
    </recommendedName>
</protein>
<organism evidence="2 3">
    <name type="scientific">Dulcicalothrix desertica PCC 7102</name>
    <dbReference type="NCBI Taxonomy" id="232991"/>
    <lineage>
        <taxon>Bacteria</taxon>
        <taxon>Bacillati</taxon>
        <taxon>Cyanobacteriota</taxon>
        <taxon>Cyanophyceae</taxon>
        <taxon>Nostocales</taxon>
        <taxon>Calotrichaceae</taxon>
        <taxon>Dulcicalothrix</taxon>
    </lineage>
</organism>
<dbReference type="AlphaFoldDB" id="A0A433ULK8"/>
<evidence type="ECO:0008006" key="4">
    <source>
        <dbReference type="Google" id="ProtNLM"/>
    </source>
</evidence>
<evidence type="ECO:0000313" key="2">
    <source>
        <dbReference type="EMBL" id="RUS94727.1"/>
    </source>
</evidence>
<accession>A0A433ULK8</accession>
<reference evidence="2" key="2">
    <citation type="journal article" date="2019" name="Genome Biol. Evol.">
        <title>Day and night: Metabolic profiles and evolutionary relationships of six axenic non-marine cyanobacteria.</title>
        <authorList>
            <person name="Will S.E."/>
            <person name="Henke P."/>
            <person name="Boedeker C."/>
            <person name="Huang S."/>
            <person name="Brinkmann H."/>
            <person name="Rohde M."/>
            <person name="Jarek M."/>
            <person name="Friedl T."/>
            <person name="Seufert S."/>
            <person name="Schumacher M."/>
            <person name="Overmann J."/>
            <person name="Neumann-Schaal M."/>
            <person name="Petersen J."/>
        </authorList>
    </citation>
    <scope>NUCLEOTIDE SEQUENCE [LARGE SCALE GENOMIC DNA]</scope>
    <source>
        <strain evidence="2">PCC 7102</strain>
    </source>
</reference>
<dbReference type="Proteomes" id="UP000271624">
    <property type="component" value="Unassembled WGS sequence"/>
</dbReference>
<sequence>MDIRYRWKNGAAPSRDQAAHEQHLLDESQFSNEQDKKIAEETARKKLGVPLVTDDDARSVLPKAAPPDSQIQ</sequence>
<evidence type="ECO:0000313" key="3">
    <source>
        <dbReference type="Proteomes" id="UP000271624"/>
    </source>
</evidence>
<feature type="region of interest" description="Disordered" evidence="1">
    <location>
        <begin position="1"/>
        <end position="21"/>
    </location>
</feature>
<evidence type="ECO:0000256" key="1">
    <source>
        <dbReference type="SAM" id="MobiDB-lite"/>
    </source>
</evidence>
<keyword evidence="3" id="KW-1185">Reference proteome</keyword>
<dbReference type="EMBL" id="RSCL01000046">
    <property type="protein sequence ID" value="RUS94727.1"/>
    <property type="molecule type" value="Genomic_DNA"/>
</dbReference>
<dbReference type="OrthoDB" id="467110at2"/>